<keyword evidence="8 9" id="KW-0460">Magnesium</keyword>
<dbReference type="InterPro" id="IPR004364">
    <property type="entry name" value="Aa-tRNA-synt_II"/>
</dbReference>
<dbReference type="GO" id="GO:0005829">
    <property type="term" value="C:cytosol"/>
    <property type="evidence" value="ECO:0007669"/>
    <property type="project" value="TreeGrafter"/>
</dbReference>
<dbReference type="GO" id="GO:0004824">
    <property type="term" value="F:lysine-tRNA ligase activity"/>
    <property type="evidence" value="ECO:0007669"/>
    <property type="project" value="UniProtKB-UniRule"/>
</dbReference>
<comment type="subunit">
    <text evidence="8">Homodimer.</text>
</comment>
<dbReference type="PANTHER" id="PTHR42918:SF15">
    <property type="entry name" value="LYSINE--TRNA LIGASE, CHLOROPLASTIC_MITOCHONDRIAL"/>
    <property type="match status" value="1"/>
</dbReference>
<dbReference type="EMBL" id="CAAHFH010000003">
    <property type="protein sequence ID" value="VGO23276.1"/>
    <property type="molecule type" value="Genomic_DNA"/>
</dbReference>
<dbReference type="InterPro" id="IPR006195">
    <property type="entry name" value="aa-tRNA-synth_II"/>
</dbReference>
<dbReference type="GO" id="GO:0000287">
    <property type="term" value="F:magnesium ion binding"/>
    <property type="evidence" value="ECO:0007669"/>
    <property type="project" value="UniProtKB-UniRule"/>
</dbReference>
<dbReference type="PANTHER" id="PTHR42918">
    <property type="entry name" value="LYSYL-TRNA SYNTHETASE"/>
    <property type="match status" value="1"/>
</dbReference>
<accession>A0A6C2UWQ4</accession>
<protein>
    <recommendedName>
        <fullName evidence="8">Lysine--tRNA ligase</fullName>
        <ecNumber evidence="8">6.1.1.6</ecNumber>
    </recommendedName>
    <alternativeName>
        <fullName evidence="8">Lysyl-tRNA synthetase</fullName>
        <shortName evidence="8">LysRS</shortName>
    </alternativeName>
</protein>
<reference evidence="11 12" key="1">
    <citation type="submission" date="2019-04" db="EMBL/GenBank/DDBJ databases">
        <authorList>
            <person name="Van Vliet M D."/>
        </authorList>
    </citation>
    <scope>NUCLEOTIDE SEQUENCE [LARGE SCALE GENOMIC DNA]</scope>
    <source>
        <strain evidence="11 12">F21</strain>
    </source>
</reference>
<dbReference type="InterPro" id="IPR045864">
    <property type="entry name" value="aa-tRNA-synth_II/BPL/LPL"/>
</dbReference>
<dbReference type="NCBIfam" id="NF001756">
    <property type="entry name" value="PRK00484.1"/>
    <property type="match status" value="1"/>
</dbReference>
<gene>
    <name evidence="8 11" type="primary">lysS</name>
    <name evidence="11" type="ORF">SCARR_05383</name>
</gene>
<dbReference type="GO" id="GO:0000049">
    <property type="term" value="F:tRNA binding"/>
    <property type="evidence" value="ECO:0007669"/>
    <property type="project" value="TreeGrafter"/>
</dbReference>
<evidence type="ECO:0000256" key="4">
    <source>
        <dbReference type="ARBA" id="ARBA00022741"/>
    </source>
</evidence>
<dbReference type="EC" id="6.1.1.6" evidence="8"/>
<comment type="catalytic activity">
    <reaction evidence="7 8 9">
        <text>tRNA(Lys) + L-lysine + ATP = L-lysyl-tRNA(Lys) + AMP + diphosphate</text>
        <dbReference type="Rhea" id="RHEA:20792"/>
        <dbReference type="Rhea" id="RHEA-COMP:9696"/>
        <dbReference type="Rhea" id="RHEA-COMP:9697"/>
        <dbReference type="ChEBI" id="CHEBI:30616"/>
        <dbReference type="ChEBI" id="CHEBI:32551"/>
        <dbReference type="ChEBI" id="CHEBI:33019"/>
        <dbReference type="ChEBI" id="CHEBI:78442"/>
        <dbReference type="ChEBI" id="CHEBI:78529"/>
        <dbReference type="ChEBI" id="CHEBI:456215"/>
        <dbReference type="EC" id="6.1.1.6"/>
    </reaction>
</comment>
<keyword evidence="12" id="KW-1185">Reference proteome</keyword>
<keyword evidence="4 8" id="KW-0547">Nucleotide-binding</keyword>
<keyword evidence="3 8" id="KW-0479">Metal-binding</keyword>
<dbReference type="SUPFAM" id="SSF55681">
    <property type="entry name" value="Class II aaRS and biotin synthetases"/>
    <property type="match status" value="1"/>
</dbReference>
<dbReference type="PRINTS" id="PR00982">
    <property type="entry name" value="TRNASYNTHLYS"/>
</dbReference>
<evidence type="ECO:0000259" key="10">
    <source>
        <dbReference type="PROSITE" id="PS50862"/>
    </source>
</evidence>
<keyword evidence="6 8" id="KW-0030">Aminoacyl-tRNA synthetase</keyword>
<evidence type="ECO:0000256" key="3">
    <source>
        <dbReference type="ARBA" id="ARBA00022723"/>
    </source>
</evidence>
<dbReference type="InterPro" id="IPR004365">
    <property type="entry name" value="NA-bd_OB_tRNA"/>
</dbReference>
<dbReference type="AlphaFoldDB" id="A0A6C2UWQ4"/>
<dbReference type="RefSeq" id="WP_136065479.1">
    <property type="nucleotide sequence ID" value="NZ_CAAHFH010000003.1"/>
</dbReference>
<dbReference type="Gene3D" id="3.30.930.10">
    <property type="entry name" value="Bira Bifunctional Protein, Domain 2"/>
    <property type="match status" value="1"/>
</dbReference>
<dbReference type="GO" id="GO:0005524">
    <property type="term" value="F:ATP binding"/>
    <property type="evidence" value="ECO:0007669"/>
    <property type="project" value="UniProtKB-UniRule"/>
</dbReference>
<keyword evidence="5 8" id="KW-0067">ATP-binding</keyword>
<dbReference type="PROSITE" id="PS50862">
    <property type="entry name" value="AA_TRNA_LIGASE_II"/>
    <property type="match status" value="1"/>
</dbReference>
<dbReference type="HAMAP" id="MF_00252">
    <property type="entry name" value="Lys_tRNA_synth_class2"/>
    <property type="match status" value="1"/>
</dbReference>
<dbReference type="Gene3D" id="2.40.50.140">
    <property type="entry name" value="Nucleic acid-binding proteins"/>
    <property type="match status" value="1"/>
</dbReference>
<comment type="cofactor">
    <cofactor evidence="8 9">
        <name>Mg(2+)</name>
        <dbReference type="ChEBI" id="CHEBI:18420"/>
    </cofactor>
    <text evidence="8 9">Binds 3 Mg(2+) ions per subunit.</text>
</comment>
<sequence>MSEELSGNEYRQQRIENMNKLEEVGFPAFGKAFERTARLDELHASFEEGKVVKACGRIVAIRKMGKMAFAHISDGSEKFQLMVKKDILGDETFDAFKLLDLGDIIGVEGELFITRTEEQTVRVGSWCLLSKALLTLPEKFHGLQDVETRYRQRSLDLISNPEVMDIFKKRTQVMREIRSFLDNRDYNEVETPMLQQIAGGAAAKPFKAHYNALNVDVFMRIAPELYLKRLIVGGMDRVYEMNRNFRNEGLDRTHNPEFTCLEIYEAYGDMRTMQELIQSLFTHLAETIFKKMEFEWMGNTINMQTPWREVPYHDLVKEHLGADWFEKTLDEAKAKATELEVHIEEGADFKQVTHEIYDKTIEGTLIQPTFITRLPAELVPLANPCADDPDLVDVFELIIGGKEIAPAYSELNDPIEQRKRFEEQAAGDGSKIDEDFLAALEYGMPPTGGMGIGIDRLLMLLTGSDAIRDVILFPQLKPRS</sequence>
<comment type="subcellular location">
    <subcellularLocation>
        <location evidence="8">Cytoplasm</location>
    </subcellularLocation>
</comment>
<evidence type="ECO:0000256" key="5">
    <source>
        <dbReference type="ARBA" id="ARBA00022840"/>
    </source>
</evidence>
<dbReference type="InterPro" id="IPR002313">
    <property type="entry name" value="Lys-tRNA-ligase_II"/>
</dbReference>
<feature type="domain" description="Aminoacyl-transfer RNA synthetases class-II family profile" evidence="10">
    <location>
        <begin position="167"/>
        <end position="478"/>
    </location>
</feature>
<keyword evidence="8" id="KW-0963">Cytoplasm</keyword>
<keyword evidence="8" id="KW-0648">Protein biosynthesis</keyword>
<evidence type="ECO:0000256" key="7">
    <source>
        <dbReference type="ARBA" id="ARBA00048573"/>
    </source>
</evidence>
<feature type="binding site" evidence="8">
    <location>
        <position position="403"/>
    </location>
    <ligand>
        <name>Mg(2+)</name>
        <dbReference type="ChEBI" id="CHEBI:18420"/>
        <label>2</label>
    </ligand>
</feature>
<dbReference type="CDD" id="cd00775">
    <property type="entry name" value="LysRS_core"/>
    <property type="match status" value="1"/>
</dbReference>
<evidence type="ECO:0000256" key="8">
    <source>
        <dbReference type="HAMAP-Rule" id="MF_00252"/>
    </source>
</evidence>
<dbReference type="SUPFAM" id="SSF50249">
    <property type="entry name" value="Nucleic acid-binding proteins"/>
    <property type="match status" value="1"/>
</dbReference>
<dbReference type="Pfam" id="PF01336">
    <property type="entry name" value="tRNA_anti-codon"/>
    <property type="match status" value="1"/>
</dbReference>
<dbReference type="Proteomes" id="UP000346198">
    <property type="component" value="Unassembled WGS sequence"/>
</dbReference>
<comment type="similarity">
    <text evidence="1 8">Belongs to the class-II aminoacyl-tRNA synthetase family.</text>
</comment>
<keyword evidence="2 8" id="KW-0436">Ligase</keyword>
<evidence type="ECO:0000313" key="12">
    <source>
        <dbReference type="Proteomes" id="UP000346198"/>
    </source>
</evidence>
<evidence type="ECO:0000256" key="2">
    <source>
        <dbReference type="ARBA" id="ARBA00022598"/>
    </source>
</evidence>
<evidence type="ECO:0000313" key="11">
    <source>
        <dbReference type="EMBL" id="VGO23276.1"/>
    </source>
</evidence>
<dbReference type="InterPro" id="IPR012340">
    <property type="entry name" value="NA-bd_OB-fold"/>
</dbReference>
<proteinExistence type="inferred from homology"/>
<feature type="binding site" evidence="8">
    <location>
        <position position="396"/>
    </location>
    <ligand>
        <name>Mg(2+)</name>
        <dbReference type="ChEBI" id="CHEBI:18420"/>
        <label>1</label>
    </ligand>
</feature>
<name>A0A6C2UWQ4_9BACT</name>
<feature type="binding site" evidence="8">
    <location>
        <position position="403"/>
    </location>
    <ligand>
        <name>Mg(2+)</name>
        <dbReference type="ChEBI" id="CHEBI:18420"/>
        <label>1</label>
    </ligand>
</feature>
<evidence type="ECO:0000256" key="1">
    <source>
        <dbReference type="ARBA" id="ARBA00008226"/>
    </source>
</evidence>
<dbReference type="Pfam" id="PF00152">
    <property type="entry name" value="tRNA-synt_2"/>
    <property type="match status" value="1"/>
</dbReference>
<dbReference type="InterPro" id="IPR044136">
    <property type="entry name" value="Lys-tRNA-ligase_II_N"/>
</dbReference>
<dbReference type="CDD" id="cd04322">
    <property type="entry name" value="LysRS_N"/>
    <property type="match status" value="1"/>
</dbReference>
<dbReference type="GO" id="GO:0006430">
    <property type="term" value="P:lysyl-tRNA aminoacylation"/>
    <property type="evidence" value="ECO:0007669"/>
    <property type="project" value="UniProtKB-UniRule"/>
</dbReference>
<organism evidence="11 12">
    <name type="scientific">Pontiella sulfatireligans</name>
    <dbReference type="NCBI Taxonomy" id="2750658"/>
    <lineage>
        <taxon>Bacteria</taxon>
        <taxon>Pseudomonadati</taxon>
        <taxon>Kiritimatiellota</taxon>
        <taxon>Kiritimatiellia</taxon>
        <taxon>Kiritimatiellales</taxon>
        <taxon>Pontiellaceae</taxon>
        <taxon>Pontiella</taxon>
    </lineage>
</organism>
<dbReference type="InterPro" id="IPR018149">
    <property type="entry name" value="Lys-tRNA-synth_II_C"/>
</dbReference>
<evidence type="ECO:0000256" key="9">
    <source>
        <dbReference type="RuleBase" id="RU000336"/>
    </source>
</evidence>
<dbReference type="NCBIfam" id="TIGR00499">
    <property type="entry name" value="lysS_bact"/>
    <property type="match status" value="1"/>
</dbReference>
<evidence type="ECO:0000256" key="6">
    <source>
        <dbReference type="ARBA" id="ARBA00023146"/>
    </source>
</evidence>